<gene>
    <name evidence="3" type="ORF">PFR001_LOCUS3212</name>
    <name evidence="4" type="ORF">PFR002_LOCUS3869</name>
</gene>
<keyword evidence="1" id="KW-0732">Signal</keyword>
<dbReference type="PANTHER" id="PTHR31157">
    <property type="entry name" value="SCP DOMAIN-CONTAINING PROTEIN"/>
    <property type="match status" value="1"/>
</dbReference>
<sequence>MSPLFLLVLAVMSFGYSKAAEGTELTPVVNRHLRSASSKLDWRDEMLKKVNQVRADHGVRPLCMNIKLQNAAQVHSTDMAVHNLMSHTGTDGSQPQKRIHAEHYVESTQAENVASGQKSIDAVMASWMNSPKHRANILSPRFTMFGCGFDDKDKSKFPSYWTQVFAASKSEKCS</sequence>
<feature type="signal peptide" evidence="1">
    <location>
        <begin position="1"/>
        <end position="19"/>
    </location>
</feature>
<dbReference type="Proteomes" id="UP001159659">
    <property type="component" value="Unassembled WGS sequence"/>
</dbReference>
<dbReference type="AlphaFoldDB" id="A0AAV0TD05"/>
<evidence type="ECO:0000256" key="1">
    <source>
        <dbReference type="SAM" id="SignalP"/>
    </source>
</evidence>
<protein>
    <recommendedName>
        <fullName evidence="2">SCP domain-containing protein</fullName>
    </recommendedName>
</protein>
<dbReference type="Pfam" id="PF00188">
    <property type="entry name" value="CAP"/>
    <property type="match status" value="1"/>
</dbReference>
<dbReference type="InterPro" id="IPR014044">
    <property type="entry name" value="CAP_dom"/>
</dbReference>
<dbReference type="InterPro" id="IPR035940">
    <property type="entry name" value="CAP_sf"/>
</dbReference>
<evidence type="ECO:0000313" key="4">
    <source>
        <dbReference type="EMBL" id="CAI5719753.1"/>
    </source>
</evidence>
<dbReference type="PANTHER" id="PTHR31157:SF1">
    <property type="entry name" value="SCP DOMAIN-CONTAINING PROTEIN"/>
    <property type="match status" value="1"/>
</dbReference>
<evidence type="ECO:0000259" key="2">
    <source>
        <dbReference type="Pfam" id="PF00188"/>
    </source>
</evidence>
<evidence type="ECO:0000313" key="5">
    <source>
        <dbReference type="Proteomes" id="UP001157938"/>
    </source>
</evidence>
<dbReference type="SUPFAM" id="SSF55797">
    <property type="entry name" value="PR-1-like"/>
    <property type="match status" value="1"/>
</dbReference>
<comment type="caution">
    <text evidence="4">The sequence shown here is derived from an EMBL/GenBank/DDBJ whole genome shotgun (WGS) entry which is preliminary data.</text>
</comment>
<keyword evidence="5" id="KW-1185">Reference proteome</keyword>
<dbReference type="EMBL" id="CAKLBC010000685">
    <property type="protein sequence ID" value="CAH0487678.1"/>
    <property type="molecule type" value="Genomic_DNA"/>
</dbReference>
<organism evidence="4 6">
    <name type="scientific">Peronospora farinosa</name>
    <dbReference type="NCBI Taxonomy" id="134698"/>
    <lineage>
        <taxon>Eukaryota</taxon>
        <taxon>Sar</taxon>
        <taxon>Stramenopiles</taxon>
        <taxon>Oomycota</taxon>
        <taxon>Peronosporomycetes</taxon>
        <taxon>Peronosporales</taxon>
        <taxon>Peronosporaceae</taxon>
        <taxon>Peronospora</taxon>
    </lineage>
</organism>
<reference evidence="4" key="2">
    <citation type="submission" date="2022-12" db="EMBL/GenBank/DDBJ databases">
        <authorList>
            <person name="Webb A."/>
        </authorList>
    </citation>
    <scope>NUCLEOTIDE SEQUENCE</scope>
    <source>
        <strain evidence="4">Pf2</strain>
    </source>
</reference>
<dbReference type="Proteomes" id="UP001157938">
    <property type="component" value="Unassembled WGS sequence"/>
</dbReference>
<reference evidence="3 5" key="1">
    <citation type="submission" date="2021-11" db="EMBL/GenBank/DDBJ databases">
        <authorList>
            <person name="Islam A."/>
            <person name="Islam S."/>
            <person name="Flora M.S."/>
            <person name="Rahman M."/>
            <person name="Ziaur R.M."/>
            <person name="Epstein J.H."/>
            <person name="Hassan M."/>
            <person name="Klassen M."/>
            <person name="Woodard K."/>
            <person name="Webb A."/>
            <person name="Webby R.J."/>
            <person name="El Zowalaty M.E."/>
        </authorList>
    </citation>
    <scope>NUCLEOTIDE SEQUENCE [LARGE SCALE GENOMIC DNA]</scope>
    <source>
        <strain evidence="3">Pf1</strain>
    </source>
</reference>
<evidence type="ECO:0000313" key="3">
    <source>
        <dbReference type="EMBL" id="CAH0487678.1"/>
    </source>
</evidence>
<dbReference type="CDD" id="cd05379">
    <property type="entry name" value="CAP_bacterial"/>
    <property type="match status" value="1"/>
</dbReference>
<dbReference type="Gene3D" id="3.40.33.10">
    <property type="entry name" value="CAP"/>
    <property type="match status" value="1"/>
</dbReference>
<feature type="chain" id="PRO_5043886106" description="SCP domain-containing protein" evidence="1">
    <location>
        <begin position="20"/>
        <end position="174"/>
    </location>
</feature>
<feature type="domain" description="SCP" evidence="2">
    <location>
        <begin position="47"/>
        <end position="165"/>
    </location>
</feature>
<dbReference type="EMBL" id="CANTFK010000631">
    <property type="protein sequence ID" value="CAI5719753.1"/>
    <property type="molecule type" value="Genomic_DNA"/>
</dbReference>
<evidence type="ECO:0000313" key="6">
    <source>
        <dbReference type="Proteomes" id="UP001159659"/>
    </source>
</evidence>
<proteinExistence type="predicted"/>
<accession>A0AAV0TD05</accession>
<name>A0AAV0TD05_9STRA</name>